<dbReference type="EMBL" id="ASHM01134017">
    <property type="protein sequence ID" value="PNX59899.1"/>
    <property type="molecule type" value="Genomic_DNA"/>
</dbReference>
<reference evidence="1 2" key="2">
    <citation type="journal article" date="2017" name="Front. Plant Sci.">
        <title>Gene Classification and Mining of Molecular Markers Useful in Red Clover (Trifolium pratense) Breeding.</title>
        <authorList>
            <person name="Istvanek J."/>
            <person name="Dluhosova J."/>
            <person name="Dluhos P."/>
            <person name="Patkova L."/>
            <person name="Nedelnik J."/>
            <person name="Repkova J."/>
        </authorList>
    </citation>
    <scope>NUCLEOTIDE SEQUENCE [LARGE SCALE GENOMIC DNA]</scope>
    <source>
        <strain evidence="2">cv. Tatra</strain>
        <tissue evidence="1">Young leaves</tissue>
    </source>
</reference>
<name>A0A2K3K0S2_TRIPR</name>
<proteinExistence type="predicted"/>
<evidence type="ECO:0000313" key="1">
    <source>
        <dbReference type="EMBL" id="PNX59899.1"/>
    </source>
</evidence>
<comment type="caution">
    <text evidence="1">The sequence shown here is derived from an EMBL/GenBank/DDBJ whole genome shotgun (WGS) entry which is preliminary data.</text>
</comment>
<organism evidence="1 2">
    <name type="scientific">Trifolium pratense</name>
    <name type="common">Red clover</name>
    <dbReference type="NCBI Taxonomy" id="57577"/>
    <lineage>
        <taxon>Eukaryota</taxon>
        <taxon>Viridiplantae</taxon>
        <taxon>Streptophyta</taxon>
        <taxon>Embryophyta</taxon>
        <taxon>Tracheophyta</taxon>
        <taxon>Spermatophyta</taxon>
        <taxon>Magnoliopsida</taxon>
        <taxon>eudicotyledons</taxon>
        <taxon>Gunneridae</taxon>
        <taxon>Pentapetalae</taxon>
        <taxon>rosids</taxon>
        <taxon>fabids</taxon>
        <taxon>Fabales</taxon>
        <taxon>Fabaceae</taxon>
        <taxon>Papilionoideae</taxon>
        <taxon>50 kb inversion clade</taxon>
        <taxon>NPAAA clade</taxon>
        <taxon>Hologalegina</taxon>
        <taxon>IRL clade</taxon>
        <taxon>Trifolieae</taxon>
        <taxon>Trifolium</taxon>
    </lineage>
</organism>
<gene>
    <name evidence="1" type="ORF">L195_g059916</name>
</gene>
<accession>A0A2K3K0S2</accession>
<dbReference type="Proteomes" id="UP000236291">
    <property type="component" value="Unassembled WGS sequence"/>
</dbReference>
<feature type="non-terminal residue" evidence="1">
    <location>
        <position position="160"/>
    </location>
</feature>
<dbReference type="AlphaFoldDB" id="A0A2K3K0S2"/>
<reference evidence="1 2" key="1">
    <citation type="journal article" date="2014" name="Am. J. Bot.">
        <title>Genome assembly and annotation for red clover (Trifolium pratense; Fabaceae).</title>
        <authorList>
            <person name="Istvanek J."/>
            <person name="Jaros M."/>
            <person name="Krenek A."/>
            <person name="Repkova J."/>
        </authorList>
    </citation>
    <scope>NUCLEOTIDE SEQUENCE [LARGE SCALE GENOMIC DNA]</scope>
    <source>
        <strain evidence="2">cv. Tatra</strain>
        <tissue evidence="1">Young leaves</tissue>
    </source>
</reference>
<protein>
    <submittedName>
        <fullName evidence="1">Retrotransposon gag protein</fullName>
    </submittedName>
</protein>
<sequence>AYQLIESMAQNHYQWGSERTPVEKTQTKGGMYEISGIDHVNAKIDALAQKIESLTTAPKATVASTTQGCELCGAQGHAIAECNLLTETPTDHVNYTQGNSYNPSQRNHPYLSYKSNNALYAPSPTPPGFQKPAFNAPRKSNLELLIENFIATQTQTNLQT</sequence>
<feature type="non-terminal residue" evidence="1">
    <location>
        <position position="1"/>
    </location>
</feature>
<evidence type="ECO:0000313" key="2">
    <source>
        <dbReference type="Proteomes" id="UP000236291"/>
    </source>
</evidence>